<name>A0A1T3NIT8_9ACTN</name>
<sequence length="282" mass="31054">MQSGDVDLRVAPVEHVLDLVEHGLRVRLDTDSVVRKRRSVGARTSRGTWVRIERRSLHRIDGQGWNGVESAAVLTGIAKPEWFAGMAWRETVTDAMWRVDETELVVASPVKAGGRLVVDPGLPDAWWSTLNASLDALAGQDTTRVATPDTVTVTPAVVTESIRATFGDGIDTTLTEWVPAHADLNWANVTGPQCWILDWEDWGLAPRGLDAATLWGNSLAVPDLAERVRRERHADLESRSGRLMALFFCAKVMGRSNDPTDPLVGPARRESVRLVGELRLSR</sequence>
<proteinExistence type="predicted"/>
<dbReference type="OrthoDB" id="3680308at2"/>
<accession>A0A1T3NIT8</accession>
<dbReference type="STRING" id="159449.B4N89_45590"/>
<dbReference type="AlphaFoldDB" id="A0A1T3NIT8"/>
<organism evidence="1 2">
    <name type="scientific">Embleya scabrispora</name>
    <dbReference type="NCBI Taxonomy" id="159449"/>
    <lineage>
        <taxon>Bacteria</taxon>
        <taxon>Bacillati</taxon>
        <taxon>Actinomycetota</taxon>
        <taxon>Actinomycetes</taxon>
        <taxon>Kitasatosporales</taxon>
        <taxon>Streptomycetaceae</taxon>
        <taxon>Embleya</taxon>
    </lineage>
</organism>
<dbReference type="Proteomes" id="UP000190037">
    <property type="component" value="Unassembled WGS sequence"/>
</dbReference>
<evidence type="ECO:0008006" key="3">
    <source>
        <dbReference type="Google" id="ProtNLM"/>
    </source>
</evidence>
<dbReference type="EMBL" id="MWQN01000005">
    <property type="protein sequence ID" value="OPC76757.1"/>
    <property type="molecule type" value="Genomic_DNA"/>
</dbReference>
<reference evidence="1 2" key="1">
    <citation type="submission" date="2017-03" db="EMBL/GenBank/DDBJ databases">
        <title>Draft genome sequence of Streptomyces scabrisporus NF3, endophyte isolated from Amphipterygium adstringens.</title>
        <authorList>
            <person name="Vazquez M."/>
            <person name="Ceapa C.D."/>
            <person name="Rodriguez Luna D."/>
            <person name="Sanchez Esquivel S."/>
        </authorList>
    </citation>
    <scope>NUCLEOTIDE SEQUENCE [LARGE SCALE GENOMIC DNA]</scope>
    <source>
        <strain evidence="1 2">NF3</strain>
    </source>
</reference>
<evidence type="ECO:0000313" key="2">
    <source>
        <dbReference type="Proteomes" id="UP000190037"/>
    </source>
</evidence>
<gene>
    <name evidence="1" type="ORF">B4N89_45590</name>
</gene>
<protein>
    <recommendedName>
        <fullName evidence="3">Aminoglycoside phosphotransferase</fullName>
    </recommendedName>
</protein>
<evidence type="ECO:0000313" key="1">
    <source>
        <dbReference type="EMBL" id="OPC76757.1"/>
    </source>
</evidence>
<keyword evidence="2" id="KW-1185">Reference proteome</keyword>
<dbReference type="RefSeq" id="WP_078982606.1">
    <property type="nucleotide sequence ID" value="NZ_MWQN01000005.1"/>
</dbReference>
<comment type="caution">
    <text evidence="1">The sequence shown here is derived from an EMBL/GenBank/DDBJ whole genome shotgun (WGS) entry which is preliminary data.</text>
</comment>